<dbReference type="Gene3D" id="1.25.40.380">
    <property type="entry name" value="Protein of unknown function DUF1810"/>
    <property type="match status" value="1"/>
</dbReference>
<reference evidence="2 4" key="2">
    <citation type="submission" date="2020-07" db="EMBL/GenBank/DDBJ databases">
        <title>Sequencing the genomes of 1000 actinobacteria strains.</title>
        <authorList>
            <person name="Klenk H.-P."/>
        </authorList>
    </citation>
    <scope>NUCLEOTIDE SEQUENCE [LARGE SCALE GENOMIC DNA]</scope>
    <source>
        <strain evidence="2 4">DSM 10309</strain>
    </source>
</reference>
<gene>
    <name evidence="2" type="ORF">FB463_002880</name>
    <name evidence="1" type="ORF">FFA01_18080</name>
</gene>
<dbReference type="Proteomes" id="UP000522688">
    <property type="component" value="Unassembled WGS sequence"/>
</dbReference>
<protein>
    <submittedName>
        <fullName evidence="2">Uncharacterized protein (DUF1810 family)</fullName>
    </submittedName>
</protein>
<dbReference type="OrthoDB" id="9801870at2"/>
<dbReference type="InterPro" id="IPR036287">
    <property type="entry name" value="Rv1873-like_sf"/>
</dbReference>
<evidence type="ECO:0000313" key="1">
    <source>
        <dbReference type="EMBL" id="GEK83499.1"/>
    </source>
</evidence>
<organism evidence="2 4">
    <name type="scientific">Frigoribacterium faeni</name>
    <dbReference type="NCBI Taxonomy" id="145483"/>
    <lineage>
        <taxon>Bacteria</taxon>
        <taxon>Bacillati</taxon>
        <taxon>Actinomycetota</taxon>
        <taxon>Actinomycetes</taxon>
        <taxon>Micrococcales</taxon>
        <taxon>Microbacteriaceae</taxon>
        <taxon>Frigoribacterium</taxon>
    </lineage>
</organism>
<reference evidence="1 3" key="1">
    <citation type="submission" date="2019-07" db="EMBL/GenBank/DDBJ databases">
        <title>Whole genome shotgun sequence of Frigoribacterium faeni NBRC 103066.</title>
        <authorList>
            <person name="Hosoyama A."/>
            <person name="Uohara A."/>
            <person name="Ohji S."/>
            <person name="Ichikawa N."/>
        </authorList>
    </citation>
    <scope>NUCLEOTIDE SEQUENCE [LARGE SCALE GENOMIC DNA]</scope>
    <source>
        <strain evidence="1 3">NBRC 103066</strain>
    </source>
</reference>
<keyword evidence="3" id="KW-1185">Reference proteome</keyword>
<dbReference type="Pfam" id="PF08837">
    <property type="entry name" value="DUF1810"/>
    <property type="match status" value="1"/>
</dbReference>
<dbReference type="InterPro" id="IPR014937">
    <property type="entry name" value="DUF1810"/>
</dbReference>
<evidence type="ECO:0000313" key="4">
    <source>
        <dbReference type="Proteomes" id="UP000522688"/>
    </source>
</evidence>
<proteinExistence type="predicted"/>
<comment type="caution">
    <text evidence="2">The sequence shown here is derived from an EMBL/GenBank/DDBJ whole genome shotgun (WGS) entry which is preliminary data.</text>
</comment>
<dbReference type="PIRSF" id="PIRSF008546">
    <property type="entry name" value="UCP008546"/>
    <property type="match status" value="1"/>
</dbReference>
<dbReference type="AlphaFoldDB" id="A0A7W3PJL9"/>
<evidence type="ECO:0000313" key="3">
    <source>
        <dbReference type="Proteomes" id="UP000321154"/>
    </source>
</evidence>
<name>A0A7W3PJL9_9MICO</name>
<dbReference type="EMBL" id="JACGWW010000006">
    <property type="protein sequence ID" value="MBA8814605.1"/>
    <property type="molecule type" value="Genomic_DNA"/>
</dbReference>
<evidence type="ECO:0000313" key="2">
    <source>
        <dbReference type="EMBL" id="MBA8814605.1"/>
    </source>
</evidence>
<dbReference type="SUPFAM" id="SSF140736">
    <property type="entry name" value="Rv1873-like"/>
    <property type="match status" value="1"/>
</dbReference>
<sequence>MTDAPDADLLDRHDLERFVSAQEAHGTYDRALAELRDGRKVSHWMWFVFPQIAGLGRSSTARRYAVGTIGEARAYLAHPLLGPRLLECVDALLDLPTHDAEQVFGGVDAMKARSSLTLFAQADPSEPRFARALETYFDGALDRATLDLL</sequence>
<accession>A0A7W3PJL9</accession>
<dbReference type="RefSeq" id="WP_146855275.1">
    <property type="nucleotide sequence ID" value="NZ_BAAAHR010000003.1"/>
</dbReference>
<dbReference type="Proteomes" id="UP000321154">
    <property type="component" value="Unassembled WGS sequence"/>
</dbReference>
<dbReference type="EMBL" id="BJUV01000016">
    <property type="protein sequence ID" value="GEK83499.1"/>
    <property type="molecule type" value="Genomic_DNA"/>
</dbReference>